<protein>
    <submittedName>
        <fullName evidence="1">Uncharacterized protein</fullName>
    </submittedName>
</protein>
<reference evidence="1" key="1">
    <citation type="submission" date="2014-12" db="EMBL/GenBank/DDBJ databases">
        <title>Insight into the proteome of Arion vulgaris.</title>
        <authorList>
            <person name="Aradska J."/>
            <person name="Bulat T."/>
            <person name="Smidak R."/>
            <person name="Sarate P."/>
            <person name="Gangsoo J."/>
            <person name="Sialana F."/>
            <person name="Bilban M."/>
            <person name="Lubec G."/>
        </authorList>
    </citation>
    <scope>NUCLEOTIDE SEQUENCE</scope>
    <source>
        <tissue evidence="1">Skin</tissue>
    </source>
</reference>
<organism evidence="1">
    <name type="scientific">Arion vulgaris</name>
    <dbReference type="NCBI Taxonomy" id="1028688"/>
    <lineage>
        <taxon>Eukaryota</taxon>
        <taxon>Metazoa</taxon>
        <taxon>Spiralia</taxon>
        <taxon>Lophotrochozoa</taxon>
        <taxon>Mollusca</taxon>
        <taxon>Gastropoda</taxon>
        <taxon>Heterobranchia</taxon>
        <taxon>Euthyneura</taxon>
        <taxon>Panpulmonata</taxon>
        <taxon>Eupulmonata</taxon>
        <taxon>Stylommatophora</taxon>
        <taxon>Helicina</taxon>
        <taxon>Arionoidea</taxon>
        <taxon>Arionidae</taxon>
        <taxon>Arion</taxon>
    </lineage>
</organism>
<dbReference type="AlphaFoldDB" id="A0A0B7C210"/>
<gene>
    <name evidence="1" type="primary">ORF219329</name>
</gene>
<name>A0A0B7C210_9EUPU</name>
<feature type="non-terminal residue" evidence="1">
    <location>
        <position position="53"/>
    </location>
</feature>
<evidence type="ECO:0000313" key="1">
    <source>
        <dbReference type="EMBL" id="CEK98681.1"/>
    </source>
</evidence>
<accession>A0A0B7C210</accession>
<dbReference type="EMBL" id="HACG01051810">
    <property type="protein sequence ID" value="CEK98681.1"/>
    <property type="molecule type" value="Transcribed_RNA"/>
</dbReference>
<proteinExistence type="predicted"/>
<sequence length="53" mass="6204">MLIYDFKTFETSAEKVKANVVEMVKEFNLEVDPDCVEELLKSDDLQLTDEDYI</sequence>